<comment type="caution">
    <text evidence="4">The sequence shown here is derived from an EMBL/GenBank/DDBJ whole genome shotgun (WGS) entry which is preliminary data.</text>
</comment>
<name>A0A1E5E5K5_9VIBR</name>
<dbReference type="RefSeq" id="WP_017024564.1">
    <property type="nucleotide sequence ID" value="NZ_AJYK02000012.1"/>
</dbReference>
<keyword evidence="5" id="KW-1185">Reference proteome</keyword>
<evidence type="ECO:0000256" key="2">
    <source>
        <dbReference type="ARBA" id="ARBA00022729"/>
    </source>
</evidence>
<evidence type="ECO:0000256" key="1">
    <source>
        <dbReference type="ARBA" id="ARBA00004196"/>
    </source>
</evidence>
<sequence length="348" mass="39068">MFKTLAVVVSVSLLSGVIYYTTSSYSTAENLSEPSNSQQQVHQIEEHFAQQFSSTVSNLQTSVSQYCSPEANMTLSDVQAKWLDSMHAWMSLQGQAKGPQEAVSLGWNIQFWPDKKNITGRKMEQLLQDNTLWNASSIAEQSVTVQGLSGLEWLLFDTNSEFSKGNKSACTLVNAVSDNLKNNAETIEQQWKVNPWASYDQDQWQAEYLGLLMNQLDFVLQKMSRPLAKIGHPRPYFSEAWRSKQSLALIKSNVAALRELYLANGKGLDALLRLKGNVDLADRLAAQFDQTLSTWPKESSLFDMLQTKDGYREALAQYNKLERIKYLLHDEAAVELGVVVGFNSTDGD</sequence>
<dbReference type="OrthoDB" id="5729110at2"/>
<keyword evidence="2" id="KW-0732">Signal</keyword>
<feature type="domain" description="Imelysin-like" evidence="3">
    <location>
        <begin position="50"/>
        <end position="326"/>
    </location>
</feature>
<accession>A0A1E5E5K5</accession>
<comment type="subcellular location">
    <subcellularLocation>
        <location evidence="1">Cell envelope</location>
    </subcellularLocation>
</comment>
<organism evidence="4 5">
    <name type="scientific">Vibrio rumoiensis 1S-45</name>
    <dbReference type="NCBI Taxonomy" id="1188252"/>
    <lineage>
        <taxon>Bacteria</taxon>
        <taxon>Pseudomonadati</taxon>
        <taxon>Pseudomonadota</taxon>
        <taxon>Gammaproteobacteria</taxon>
        <taxon>Vibrionales</taxon>
        <taxon>Vibrionaceae</taxon>
        <taxon>Vibrio</taxon>
    </lineage>
</organism>
<dbReference type="Pfam" id="PF09375">
    <property type="entry name" value="Peptidase_M75"/>
    <property type="match status" value="1"/>
</dbReference>
<dbReference type="Proteomes" id="UP000094070">
    <property type="component" value="Unassembled WGS sequence"/>
</dbReference>
<dbReference type="eggNOG" id="COG3489">
    <property type="taxonomic scope" value="Bacteria"/>
</dbReference>
<gene>
    <name evidence="4" type="ORF">A1QC_04510</name>
</gene>
<proteinExistence type="predicted"/>
<reference evidence="4 5" key="1">
    <citation type="journal article" date="2012" name="Science">
        <title>Ecological populations of bacteria act as socially cohesive units of antibiotic production and resistance.</title>
        <authorList>
            <person name="Cordero O.X."/>
            <person name="Wildschutte H."/>
            <person name="Kirkup B."/>
            <person name="Proehl S."/>
            <person name="Ngo L."/>
            <person name="Hussain F."/>
            <person name="Le Roux F."/>
            <person name="Mincer T."/>
            <person name="Polz M.F."/>
        </authorList>
    </citation>
    <scope>NUCLEOTIDE SEQUENCE [LARGE SCALE GENOMIC DNA]</scope>
    <source>
        <strain evidence="4 5">1S-45</strain>
    </source>
</reference>
<dbReference type="Gene3D" id="1.20.1420.20">
    <property type="entry name" value="M75 peptidase, HXXE motif"/>
    <property type="match status" value="1"/>
</dbReference>
<dbReference type="InterPro" id="IPR034984">
    <property type="entry name" value="Imelysin-like_IPPA"/>
</dbReference>
<dbReference type="AlphaFoldDB" id="A0A1E5E5K5"/>
<dbReference type="CDD" id="cd14659">
    <property type="entry name" value="Imelysin-like_IPPA"/>
    <property type="match status" value="1"/>
</dbReference>
<evidence type="ECO:0000313" key="5">
    <source>
        <dbReference type="Proteomes" id="UP000094070"/>
    </source>
</evidence>
<dbReference type="EMBL" id="AJYK02000012">
    <property type="protein sequence ID" value="OEF29191.1"/>
    <property type="molecule type" value="Genomic_DNA"/>
</dbReference>
<dbReference type="GO" id="GO:0030313">
    <property type="term" value="C:cell envelope"/>
    <property type="evidence" value="ECO:0007669"/>
    <property type="project" value="UniProtKB-SubCell"/>
</dbReference>
<evidence type="ECO:0000259" key="3">
    <source>
        <dbReference type="Pfam" id="PF09375"/>
    </source>
</evidence>
<evidence type="ECO:0000313" key="4">
    <source>
        <dbReference type="EMBL" id="OEF29191.1"/>
    </source>
</evidence>
<dbReference type="InterPro" id="IPR018976">
    <property type="entry name" value="Imelysin-like"/>
</dbReference>
<dbReference type="STRING" id="1188252.A1QC_04510"/>
<protein>
    <submittedName>
        <fullName evidence="4">Iron-regulated protein A</fullName>
    </submittedName>
</protein>
<dbReference type="InterPro" id="IPR038352">
    <property type="entry name" value="Imelysin_sf"/>
</dbReference>